<keyword evidence="4 5" id="KW-0472">Membrane</keyword>
<organism evidence="8 9">
    <name type="scientific">Noviherbaspirillum album</name>
    <dbReference type="NCBI Taxonomy" id="3080276"/>
    <lineage>
        <taxon>Bacteria</taxon>
        <taxon>Pseudomonadati</taxon>
        <taxon>Pseudomonadota</taxon>
        <taxon>Betaproteobacteria</taxon>
        <taxon>Burkholderiales</taxon>
        <taxon>Oxalobacteraceae</taxon>
        <taxon>Noviherbaspirillum</taxon>
    </lineage>
</organism>
<evidence type="ECO:0000256" key="5">
    <source>
        <dbReference type="SAM" id="Phobius"/>
    </source>
</evidence>
<keyword evidence="2 5" id="KW-0812">Transmembrane</keyword>
<dbReference type="SMART" id="SM01079">
    <property type="entry name" value="CHASE"/>
    <property type="match status" value="1"/>
</dbReference>
<dbReference type="InterPro" id="IPR006189">
    <property type="entry name" value="CHASE_dom"/>
</dbReference>
<accession>A0ABU6J5G8</accession>
<dbReference type="NCBIfam" id="TIGR00254">
    <property type="entry name" value="GGDEF"/>
    <property type="match status" value="1"/>
</dbReference>
<dbReference type="PROSITE" id="PS50887">
    <property type="entry name" value="GGDEF"/>
    <property type="match status" value="1"/>
</dbReference>
<feature type="domain" description="GGDEF" evidence="7">
    <location>
        <begin position="389"/>
        <end position="522"/>
    </location>
</feature>
<dbReference type="Proteomes" id="UP001352263">
    <property type="component" value="Unassembled WGS sequence"/>
</dbReference>
<dbReference type="InterPro" id="IPR000160">
    <property type="entry name" value="GGDEF_dom"/>
</dbReference>
<dbReference type="InterPro" id="IPR029787">
    <property type="entry name" value="Nucleotide_cyclase"/>
</dbReference>
<dbReference type="InterPro" id="IPR043128">
    <property type="entry name" value="Rev_trsase/Diguanyl_cyclase"/>
</dbReference>
<feature type="domain" description="CHASE" evidence="6">
    <location>
        <begin position="83"/>
        <end position="304"/>
    </location>
</feature>
<dbReference type="InterPro" id="IPR042240">
    <property type="entry name" value="CHASE_sf"/>
</dbReference>
<dbReference type="Pfam" id="PF03924">
    <property type="entry name" value="CHASE"/>
    <property type="match status" value="1"/>
</dbReference>
<dbReference type="EMBL" id="JAWIIV010000004">
    <property type="protein sequence ID" value="MEC4718892.1"/>
    <property type="molecule type" value="Genomic_DNA"/>
</dbReference>
<feature type="transmembrane region" description="Helical" evidence="5">
    <location>
        <begin position="322"/>
        <end position="342"/>
    </location>
</feature>
<keyword evidence="9" id="KW-1185">Reference proteome</keyword>
<dbReference type="Gene3D" id="3.30.70.270">
    <property type="match status" value="1"/>
</dbReference>
<keyword evidence="3 5" id="KW-1133">Transmembrane helix</keyword>
<reference evidence="8 9" key="1">
    <citation type="submission" date="2023-10" db="EMBL/GenBank/DDBJ databases">
        <title>Noviherbaspirillum sp. CPCC 100848 genome assembly.</title>
        <authorList>
            <person name="Li X.Y."/>
            <person name="Fang X.M."/>
        </authorList>
    </citation>
    <scope>NUCLEOTIDE SEQUENCE [LARGE SCALE GENOMIC DNA]</scope>
    <source>
        <strain evidence="8 9">CPCC 100848</strain>
    </source>
</reference>
<name>A0ABU6J5G8_9BURK</name>
<sequence length="524" mass="58475">MKQSAQRRQRILHLFKARELVTLAVLTVSLLVTYRIWEGAERDAQQNLNTAFDFRVRESNIRIEQRLAIYEQILRATVGLFASADTVTRNEFRAFVSSLSLQDMFPGIQGVGLSLIVPPAEKDAHVASVRAGGFPEYDIRPPGSREVYTSIVYLEPFFGSNLRAFGFDMFSEPSRRIAMEEARDSGTAAISAKVVLVQESGNEVQDGFLMYLPVFRNNVSRATVEERRANILGWVYAPFRMNDFMRGAAGELASDLDVEIYDGEQVNPDALMYDSHAEMSPGAQASKLRRVAYIHAGSRTWTVVTSAMPQFDVRMQSDRPKLILQSGISISLLIALLIWLFLDDRARALQAADQAMQLALYDALTGLPNRKLLDERLAVELVKARRDHSHVALLFIDLDKFKPVNDAYGHAYGDLLLKEVSRRLQSCMRESDTASRLGGDEFVALLSRIEDDEATLRVADKILNRITEPYEIAGHTFHISASIGVAVYPDDGSDGKSLIRSADMAMYAAKSAGRANVKLAERVQ</sequence>
<dbReference type="PANTHER" id="PTHR46663">
    <property type="entry name" value="DIGUANYLATE CYCLASE DGCT-RELATED"/>
    <property type="match status" value="1"/>
</dbReference>
<dbReference type="InterPro" id="IPR052163">
    <property type="entry name" value="DGC-Regulatory_Protein"/>
</dbReference>
<evidence type="ECO:0000259" key="7">
    <source>
        <dbReference type="PROSITE" id="PS50887"/>
    </source>
</evidence>
<proteinExistence type="predicted"/>
<dbReference type="PANTHER" id="PTHR46663:SF2">
    <property type="entry name" value="GGDEF DOMAIN-CONTAINING PROTEIN"/>
    <property type="match status" value="1"/>
</dbReference>
<evidence type="ECO:0000256" key="3">
    <source>
        <dbReference type="ARBA" id="ARBA00022989"/>
    </source>
</evidence>
<protein>
    <submittedName>
        <fullName evidence="8">CHASE domain-containing protein</fullName>
    </submittedName>
</protein>
<evidence type="ECO:0000313" key="9">
    <source>
        <dbReference type="Proteomes" id="UP001352263"/>
    </source>
</evidence>
<evidence type="ECO:0000313" key="8">
    <source>
        <dbReference type="EMBL" id="MEC4718892.1"/>
    </source>
</evidence>
<dbReference type="PROSITE" id="PS50839">
    <property type="entry name" value="CHASE"/>
    <property type="match status" value="1"/>
</dbReference>
<comment type="subcellular location">
    <subcellularLocation>
        <location evidence="1">Membrane</location>
    </subcellularLocation>
</comment>
<evidence type="ECO:0000256" key="2">
    <source>
        <dbReference type="ARBA" id="ARBA00022692"/>
    </source>
</evidence>
<evidence type="ECO:0000259" key="6">
    <source>
        <dbReference type="PROSITE" id="PS50839"/>
    </source>
</evidence>
<dbReference type="SMART" id="SM00267">
    <property type="entry name" value="GGDEF"/>
    <property type="match status" value="1"/>
</dbReference>
<dbReference type="Gene3D" id="3.30.450.350">
    <property type="entry name" value="CHASE domain"/>
    <property type="match status" value="1"/>
</dbReference>
<dbReference type="RefSeq" id="WP_326505611.1">
    <property type="nucleotide sequence ID" value="NZ_JAWIIV010000004.1"/>
</dbReference>
<feature type="transmembrane region" description="Helical" evidence="5">
    <location>
        <begin position="20"/>
        <end position="37"/>
    </location>
</feature>
<evidence type="ECO:0000256" key="1">
    <source>
        <dbReference type="ARBA" id="ARBA00004370"/>
    </source>
</evidence>
<dbReference type="Pfam" id="PF00990">
    <property type="entry name" value="GGDEF"/>
    <property type="match status" value="1"/>
</dbReference>
<comment type="caution">
    <text evidence="8">The sequence shown here is derived from an EMBL/GenBank/DDBJ whole genome shotgun (WGS) entry which is preliminary data.</text>
</comment>
<gene>
    <name evidence="8" type="ORF">RY831_07020</name>
</gene>
<dbReference type="CDD" id="cd01949">
    <property type="entry name" value="GGDEF"/>
    <property type="match status" value="1"/>
</dbReference>
<dbReference type="SUPFAM" id="SSF55073">
    <property type="entry name" value="Nucleotide cyclase"/>
    <property type="match status" value="1"/>
</dbReference>
<evidence type="ECO:0000256" key="4">
    <source>
        <dbReference type="ARBA" id="ARBA00023136"/>
    </source>
</evidence>